<dbReference type="Proteomes" id="UP001157418">
    <property type="component" value="Unassembled WGS sequence"/>
</dbReference>
<dbReference type="EMBL" id="CAKMRJ010000001">
    <property type="protein sequence ID" value="CAH1415617.1"/>
    <property type="molecule type" value="Genomic_DNA"/>
</dbReference>
<evidence type="ECO:0000259" key="2">
    <source>
        <dbReference type="PROSITE" id="PS50089"/>
    </source>
</evidence>
<dbReference type="SUPFAM" id="SSF57850">
    <property type="entry name" value="RING/U-box"/>
    <property type="match status" value="1"/>
</dbReference>
<evidence type="ECO:0000313" key="4">
    <source>
        <dbReference type="Proteomes" id="UP001157418"/>
    </source>
</evidence>
<organism evidence="3 4">
    <name type="scientific">Lactuca virosa</name>
    <dbReference type="NCBI Taxonomy" id="75947"/>
    <lineage>
        <taxon>Eukaryota</taxon>
        <taxon>Viridiplantae</taxon>
        <taxon>Streptophyta</taxon>
        <taxon>Embryophyta</taxon>
        <taxon>Tracheophyta</taxon>
        <taxon>Spermatophyta</taxon>
        <taxon>Magnoliopsida</taxon>
        <taxon>eudicotyledons</taxon>
        <taxon>Gunneridae</taxon>
        <taxon>Pentapetalae</taxon>
        <taxon>asterids</taxon>
        <taxon>campanulids</taxon>
        <taxon>Asterales</taxon>
        <taxon>Asteraceae</taxon>
        <taxon>Cichorioideae</taxon>
        <taxon>Cichorieae</taxon>
        <taxon>Lactucinae</taxon>
        <taxon>Lactuca</taxon>
    </lineage>
</organism>
<keyword evidence="4" id="KW-1185">Reference proteome</keyword>
<keyword evidence="1" id="KW-0862">Zinc</keyword>
<dbReference type="PROSITE" id="PS50089">
    <property type="entry name" value="ZF_RING_2"/>
    <property type="match status" value="1"/>
</dbReference>
<reference evidence="3 4" key="1">
    <citation type="submission" date="2022-01" db="EMBL/GenBank/DDBJ databases">
        <authorList>
            <person name="Xiong W."/>
            <person name="Schranz E."/>
        </authorList>
    </citation>
    <scope>NUCLEOTIDE SEQUENCE [LARGE SCALE GENOMIC DNA]</scope>
</reference>
<dbReference type="Gene3D" id="3.30.40.10">
    <property type="entry name" value="Zinc/RING finger domain, C3HC4 (zinc finger)"/>
    <property type="match status" value="1"/>
</dbReference>
<name>A0AAU9LMM1_9ASTR</name>
<dbReference type="InterPro" id="IPR013083">
    <property type="entry name" value="Znf_RING/FYVE/PHD"/>
</dbReference>
<keyword evidence="1" id="KW-0863">Zinc-finger</keyword>
<keyword evidence="1" id="KW-0479">Metal-binding</keyword>
<dbReference type="PANTHER" id="PTHR47662">
    <property type="entry name" value="RING-TYPE DOMAIN-CONTAINING PROTEIN"/>
    <property type="match status" value="1"/>
</dbReference>
<evidence type="ECO:0000256" key="1">
    <source>
        <dbReference type="PROSITE-ProRule" id="PRU00175"/>
    </source>
</evidence>
<dbReference type="InterPro" id="IPR001841">
    <property type="entry name" value="Znf_RING"/>
</dbReference>
<gene>
    <name evidence="3" type="ORF">LVIROSA_LOCUS3450</name>
</gene>
<dbReference type="PANTHER" id="PTHR47662:SF1">
    <property type="entry name" value="RING-TYPE DOMAIN-CONTAINING PROTEIN"/>
    <property type="match status" value="1"/>
</dbReference>
<evidence type="ECO:0000313" key="3">
    <source>
        <dbReference type="EMBL" id="CAH1415617.1"/>
    </source>
</evidence>
<dbReference type="Pfam" id="PF13639">
    <property type="entry name" value="zf-RING_2"/>
    <property type="match status" value="1"/>
</dbReference>
<proteinExistence type="predicted"/>
<comment type="caution">
    <text evidence="3">The sequence shown here is derived from an EMBL/GenBank/DDBJ whole genome shotgun (WGS) entry which is preliminary data.</text>
</comment>
<feature type="domain" description="RING-type" evidence="2">
    <location>
        <begin position="49"/>
        <end position="91"/>
    </location>
</feature>
<dbReference type="GO" id="GO:0008270">
    <property type="term" value="F:zinc ion binding"/>
    <property type="evidence" value="ECO:0007669"/>
    <property type="project" value="UniProtKB-KW"/>
</dbReference>
<dbReference type="SMART" id="SM00184">
    <property type="entry name" value="RING"/>
    <property type="match status" value="1"/>
</dbReference>
<dbReference type="AlphaFoldDB" id="A0AAU9LMM1"/>
<protein>
    <recommendedName>
        <fullName evidence="2">RING-type domain-containing protein</fullName>
    </recommendedName>
</protein>
<sequence>MFILRWCTRYLSKFGLGFLDTPFIHQPSKQALFNLDIGPFHPNSEPVECAVCLSTIKEDDETRVLRCKHLFHKKCLDRCVEYRHTTCPLCRGCLAGPHLVSEHGWELLYLGFSFVKSSTDDDYCKWWLR</sequence>
<accession>A0AAU9LMM1</accession>